<dbReference type="AlphaFoldDB" id="A0A2N9GRL1"/>
<name>A0A2N9GRL1_FAGSY</name>
<proteinExistence type="predicted"/>
<protein>
    <submittedName>
        <fullName evidence="2">Uncharacterized protein</fullName>
    </submittedName>
</protein>
<evidence type="ECO:0000256" key="1">
    <source>
        <dbReference type="SAM" id="MobiDB-lite"/>
    </source>
</evidence>
<evidence type="ECO:0000313" key="2">
    <source>
        <dbReference type="EMBL" id="SPD02000.1"/>
    </source>
</evidence>
<feature type="compositionally biased region" description="Low complexity" evidence="1">
    <location>
        <begin position="48"/>
        <end position="59"/>
    </location>
</feature>
<dbReference type="EMBL" id="OIVN01002249">
    <property type="protein sequence ID" value="SPD02000.1"/>
    <property type="molecule type" value="Genomic_DNA"/>
</dbReference>
<organism evidence="2">
    <name type="scientific">Fagus sylvatica</name>
    <name type="common">Beechnut</name>
    <dbReference type="NCBI Taxonomy" id="28930"/>
    <lineage>
        <taxon>Eukaryota</taxon>
        <taxon>Viridiplantae</taxon>
        <taxon>Streptophyta</taxon>
        <taxon>Embryophyta</taxon>
        <taxon>Tracheophyta</taxon>
        <taxon>Spermatophyta</taxon>
        <taxon>Magnoliopsida</taxon>
        <taxon>eudicotyledons</taxon>
        <taxon>Gunneridae</taxon>
        <taxon>Pentapetalae</taxon>
        <taxon>rosids</taxon>
        <taxon>fabids</taxon>
        <taxon>Fagales</taxon>
        <taxon>Fagaceae</taxon>
        <taxon>Fagus</taxon>
    </lineage>
</organism>
<accession>A0A2N9GRL1</accession>
<gene>
    <name evidence="2" type="ORF">FSB_LOCUS29882</name>
</gene>
<sequence>MESGDAGATPVEVGVSQPEPESACTQQPGGSTPVKPINPTTRPPNPLNRPARPIISTDG</sequence>
<feature type="region of interest" description="Disordered" evidence="1">
    <location>
        <begin position="1"/>
        <end position="59"/>
    </location>
</feature>
<reference evidence="2" key="1">
    <citation type="submission" date="2018-02" db="EMBL/GenBank/DDBJ databases">
        <authorList>
            <person name="Cohen D.B."/>
            <person name="Kent A.D."/>
        </authorList>
    </citation>
    <scope>NUCLEOTIDE SEQUENCE</scope>
</reference>